<evidence type="ECO:0000256" key="4">
    <source>
        <dbReference type="ARBA" id="ARBA00023136"/>
    </source>
</evidence>
<feature type="transmembrane region" description="Helical" evidence="5">
    <location>
        <begin position="153"/>
        <end position="171"/>
    </location>
</feature>
<dbReference type="HAMAP" id="MF_01514">
    <property type="entry name" value="UPF0314"/>
    <property type="match status" value="1"/>
</dbReference>
<comment type="caution">
    <text evidence="6">The sequence shown here is derived from an EMBL/GenBank/DDBJ whole genome shotgun (WGS) entry which is preliminary data.</text>
</comment>
<feature type="transmembrane region" description="Helical" evidence="5">
    <location>
        <begin position="12"/>
        <end position="31"/>
    </location>
</feature>
<protein>
    <submittedName>
        <fullName evidence="6">Uncharacterized protein</fullName>
    </submittedName>
</protein>
<organism evidence="6 7">
    <name type="scientific">Candidatus Sungbacteria bacterium RIFCSPHIGHO2_02_FULL_49_20</name>
    <dbReference type="NCBI Taxonomy" id="1802272"/>
    <lineage>
        <taxon>Bacteria</taxon>
        <taxon>Candidatus Sungiibacteriota</taxon>
    </lineage>
</organism>
<keyword evidence="4 5" id="KW-0472">Membrane</keyword>
<evidence type="ECO:0000256" key="3">
    <source>
        <dbReference type="ARBA" id="ARBA00022989"/>
    </source>
</evidence>
<evidence type="ECO:0000256" key="2">
    <source>
        <dbReference type="ARBA" id="ARBA00022692"/>
    </source>
</evidence>
<feature type="transmembrane region" description="Helical" evidence="5">
    <location>
        <begin position="65"/>
        <end position="81"/>
    </location>
</feature>
<dbReference type="AlphaFoldDB" id="A0A1G2KRR9"/>
<evidence type="ECO:0000256" key="1">
    <source>
        <dbReference type="ARBA" id="ARBA00022475"/>
    </source>
</evidence>
<keyword evidence="2 5" id="KW-0812">Transmembrane</keyword>
<keyword evidence="1" id="KW-1003">Cell membrane</keyword>
<accession>A0A1G2KRR9</accession>
<dbReference type="EMBL" id="MHQK01000009">
    <property type="protein sequence ID" value="OHA02135.1"/>
    <property type="molecule type" value="Genomic_DNA"/>
</dbReference>
<reference evidence="6 7" key="1">
    <citation type="journal article" date="2016" name="Nat. Commun.">
        <title>Thousands of microbial genomes shed light on interconnected biogeochemical processes in an aquifer system.</title>
        <authorList>
            <person name="Anantharaman K."/>
            <person name="Brown C.T."/>
            <person name="Hug L.A."/>
            <person name="Sharon I."/>
            <person name="Castelle C.J."/>
            <person name="Probst A.J."/>
            <person name="Thomas B.C."/>
            <person name="Singh A."/>
            <person name="Wilkins M.J."/>
            <person name="Karaoz U."/>
            <person name="Brodie E.L."/>
            <person name="Williams K.H."/>
            <person name="Hubbard S.S."/>
            <person name="Banfield J.F."/>
        </authorList>
    </citation>
    <scope>NUCLEOTIDE SEQUENCE [LARGE SCALE GENOMIC DNA]</scope>
</reference>
<evidence type="ECO:0000313" key="7">
    <source>
        <dbReference type="Proteomes" id="UP000178710"/>
    </source>
</evidence>
<evidence type="ECO:0000256" key="5">
    <source>
        <dbReference type="SAM" id="Phobius"/>
    </source>
</evidence>
<dbReference type="Proteomes" id="UP000178710">
    <property type="component" value="Unassembled WGS sequence"/>
</dbReference>
<keyword evidence="3 5" id="KW-1133">Transmembrane helix</keyword>
<dbReference type="GO" id="GO:0005886">
    <property type="term" value="C:plasma membrane"/>
    <property type="evidence" value="ECO:0007669"/>
    <property type="project" value="InterPro"/>
</dbReference>
<dbReference type="Pfam" id="PF10755">
    <property type="entry name" value="DUF2585"/>
    <property type="match status" value="1"/>
</dbReference>
<dbReference type="InterPro" id="IPR019691">
    <property type="entry name" value="DUF2585"/>
</dbReference>
<dbReference type="NCBIfam" id="NF002099">
    <property type="entry name" value="PRK00944.1"/>
    <property type="match status" value="1"/>
</dbReference>
<name>A0A1G2KRR9_9BACT</name>
<evidence type="ECO:0000313" key="6">
    <source>
        <dbReference type="EMBL" id="OHA02135.1"/>
    </source>
</evidence>
<sequence length="196" mass="22587">MFKLNCVRGNNFSVWIYGISVAGIIGIAGVFEYLMGRVLICKCGYVKLWQGVVMSPENSQHLSDWYSFSHIIHGFAFYWIGRKFFPRMSFGARLTLAVLVEAVWEVWENSAFVINRYRATTISLDYYGDAIINSIMDILFMVVGFWLAAKLPVWVIIVLTIIMEVGVAYFIRDNLTLNIIMLIYPVEAIRRWQMGI</sequence>
<proteinExistence type="inferred from homology"/>
<gene>
    <name evidence="6" type="ORF">A3C12_02830</name>
</gene>
<feature type="transmembrane region" description="Helical" evidence="5">
    <location>
        <begin position="126"/>
        <end position="147"/>
    </location>
</feature>